<proteinExistence type="inferred from homology"/>
<dbReference type="EC" id="5.6.2.4" evidence="8"/>
<evidence type="ECO:0000259" key="10">
    <source>
        <dbReference type="PROSITE" id="PS51192"/>
    </source>
</evidence>
<evidence type="ECO:0000259" key="11">
    <source>
        <dbReference type="PROSITE" id="PS51194"/>
    </source>
</evidence>
<evidence type="ECO:0000256" key="9">
    <source>
        <dbReference type="ARBA" id="ARBA00044542"/>
    </source>
</evidence>
<comment type="similarity">
    <text evidence="1">Belongs to the helicase family. RecQ subfamily.</text>
</comment>
<dbReference type="GO" id="GO:0005634">
    <property type="term" value="C:nucleus"/>
    <property type="evidence" value="ECO:0007669"/>
    <property type="project" value="TreeGrafter"/>
</dbReference>
<dbReference type="PROSITE" id="PS51194">
    <property type="entry name" value="HELICASE_CTER"/>
    <property type="match status" value="1"/>
</dbReference>
<dbReference type="Pfam" id="PF00271">
    <property type="entry name" value="Helicase_C"/>
    <property type="match status" value="1"/>
</dbReference>
<feature type="domain" description="Helicase C-terminal" evidence="11">
    <location>
        <begin position="255"/>
        <end position="404"/>
    </location>
</feature>
<dbReference type="InterPro" id="IPR014001">
    <property type="entry name" value="Helicase_ATP-bd"/>
</dbReference>
<dbReference type="PROSITE" id="PS51192">
    <property type="entry name" value="HELICASE_ATP_BIND_1"/>
    <property type="match status" value="1"/>
</dbReference>
<dbReference type="GO" id="GO:0005737">
    <property type="term" value="C:cytoplasm"/>
    <property type="evidence" value="ECO:0007669"/>
    <property type="project" value="TreeGrafter"/>
</dbReference>
<dbReference type="Proteomes" id="UP000694844">
    <property type="component" value="Chromosome 9"/>
</dbReference>
<gene>
    <name evidence="13" type="primary">LOC111115057</name>
</gene>
<dbReference type="RefSeq" id="XP_022309342.1">
    <property type="nucleotide sequence ID" value="XM_022453634.1"/>
</dbReference>
<dbReference type="KEGG" id="cvn:111115057"/>
<keyword evidence="5" id="KW-0413">Isomerase</keyword>
<feature type="domain" description="Helicase ATP-binding" evidence="10">
    <location>
        <begin position="33"/>
        <end position="225"/>
    </location>
</feature>
<evidence type="ECO:0000313" key="12">
    <source>
        <dbReference type="Proteomes" id="UP000694844"/>
    </source>
</evidence>
<accession>A0A8B8C111</accession>
<evidence type="ECO:0000256" key="2">
    <source>
        <dbReference type="ARBA" id="ARBA00022741"/>
    </source>
</evidence>
<dbReference type="InterPro" id="IPR027417">
    <property type="entry name" value="P-loop_NTPase"/>
</dbReference>
<evidence type="ECO:0000256" key="6">
    <source>
        <dbReference type="ARBA" id="ARBA00023242"/>
    </source>
</evidence>
<dbReference type="SMART" id="SM00490">
    <property type="entry name" value="HELICc"/>
    <property type="match status" value="1"/>
</dbReference>
<dbReference type="GO" id="GO:0005524">
    <property type="term" value="F:ATP binding"/>
    <property type="evidence" value="ECO:0007669"/>
    <property type="project" value="UniProtKB-KW"/>
</dbReference>
<dbReference type="Gene3D" id="3.40.50.300">
    <property type="entry name" value="P-loop containing nucleotide triphosphate hydrolases"/>
    <property type="match status" value="2"/>
</dbReference>
<reference evidence="13" key="1">
    <citation type="submission" date="2025-08" db="UniProtKB">
        <authorList>
            <consortium name="RefSeq"/>
        </authorList>
    </citation>
    <scope>IDENTIFICATION</scope>
    <source>
        <tissue evidence="13">Whole sample</tissue>
    </source>
</reference>
<dbReference type="InterPro" id="IPR011545">
    <property type="entry name" value="DEAD/DEAH_box_helicase_dom"/>
</dbReference>
<protein>
    <recommendedName>
        <fullName evidence="8">DNA 3'-5' helicase</fullName>
        <ecNumber evidence="8">5.6.2.4</ecNumber>
    </recommendedName>
    <alternativeName>
        <fullName evidence="9">DNA 3'-5' helicase BLM</fullName>
    </alternativeName>
</protein>
<dbReference type="OrthoDB" id="6107726at2759"/>
<evidence type="ECO:0000256" key="3">
    <source>
        <dbReference type="ARBA" id="ARBA00022840"/>
    </source>
</evidence>
<evidence type="ECO:0000256" key="4">
    <source>
        <dbReference type="ARBA" id="ARBA00023125"/>
    </source>
</evidence>
<dbReference type="InterPro" id="IPR001650">
    <property type="entry name" value="Helicase_C-like"/>
</dbReference>
<comment type="catalytic activity">
    <reaction evidence="7">
        <text>Couples ATP hydrolysis with the unwinding of duplex DNA by translocating in the 3'-5' direction.</text>
        <dbReference type="EC" id="5.6.2.4"/>
    </reaction>
</comment>
<evidence type="ECO:0000256" key="7">
    <source>
        <dbReference type="ARBA" id="ARBA00034617"/>
    </source>
</evidence>
<dbReference type="Pfam" id="PF00270">
    <property type="entry name" value="DEAD"/>
    <property type="match status" value="1"/>
</dbReference>
<dbReference type="CDD" id="cd18785">
    <property type="entry name" value="SF2_C"/>
    <property type="match status" value="1"/>
</dbReference>
<dbReference type="GO" id="GO:0043138">
    <property type="term" value="F:3'-5' DNA helicase activity"/>
    <property type="evidence" value="ECO:0007669"/>
    <property type="project" value="UniProtKB-EC"/>
</dbReference>
<dbReference type="SUPFAM" id="SSF52540">
    <property type="entry name" value="P-loop containing nucleoside triphosphate hydrolases"/>
    <property type="match status" value="1"/>
</dbReference>
<dbReference type="GO" id="GO:0000724">
    <property type="term" value="P:double-strand break repair via homologous recombination"/>
    <property type="evidence" value="ECO:0007669"/>
    <property type="project" value="TreeGrafter"/>
</dbReference>
<keyword evidence="12" id="KW-1185">Reference proteome</keyword>
<organism evidence="12 13">
    <name type="scientific">Crassostrea virginica</name>
    <name type="common">Eastern oyster</name>
    <dbReference type="NCBI Taxonomy" id="6565"/>
    <lineage>
        <taxon>Eukaryota</taxon>
        <taxon>Metazoa</taxon>
        <taxon>Spiralia</taxon>
        <taxon>Lophotrochozoa</taxon>
        <taxon>Mollusca</taxon>
        <taxon>Bivalvia</taxon>
        <taxon>Autobranchia</taxon>
        <taxon>Pteriomorphia</taxon>
        <taxon>Ostreida</taxon>
        <taxon>Ostreoidea</taxon>
        <taxon>Ostreidae</taxon>
        <taxon>Crassostrea</taxon>
    </lineage>
</organism>
<dbReference type="GeneID" id="111115057"/>
<keyword evidence="2" id="KW-0547">Nucleotide-binding</keyword>
<dbReference type="PANTHER" id="PTHR13710">
    <property type="entry name" value="DNA HELICASE RECQ FAMILY MEMBER"/>
    <property type="match status" value="1"/>
</dbReference>
<keyword evidence="4" id="KW-0238">DNA-binding</keyword>
<dbReference type="PANTHER" id="PTHR13710:SF153">
    <property type="entry name" value="RECQ-LIKE DNA HELICASE BLM"/>
    <property type="match status" value="1"/>
</dbReference>
<evidence type="ECO:0000256" key="5">
    <source>
        <dbReference type="ARBA" id="ARBA00023235"/>
    </source>
</evidence>
<keyword evidence="6" id="KW-0539">Nucleus</keyword>
<keyword evidence="3" id="KW-0067">ATP-binding</keyword>
<dbReference type="GO" id="GO:0009378">
    <property type="term" value="F:four-way junction helicase activity"/>
    <property type="evidence" value="ECO:0007669"/>
    <property type="project" value="TreeGrafter"/>
</dbReference>
<dbReference type="GO" id="GO:0003677">
    <property type="term" value="F:DNA binding"/>
    <property type="evidence" value="ECO:0007669"/>
    <property type="project" value="UniProtKB-KW"/>
</dbReference>
<evidence type="ECO:0000256" key="8">
    <source>
        <dbReference type="ARBA" id="ARBA00034808"/>
    </source>
</evidence>
<sequence length="498" mass="56328">MATVESDKLEEVLKYVCSTFSVEGLKKEQLIILQSMLTKKDCIAVLPTGYGKSLPYQIFLPVVRELQKCYEDAVIGTEYAAYLGDRIIVCCPLVALMQDQVQRLQCIPDLRVLYKGHSHETDEMILKGEFDILFASPESLVGDSKFRTKLQNYKVGMIVIDEFHTIATWGGEDDSDEYRAFRKWFRHVGELRSLFPSASVLALSATCSNKIRTRVLKVLNLIEKDTTIVSMSPNKPSIKLAVKKIDNHVESAMYWLIDGLSHLKETFPRTLIYCNSISDASKLYNYVVGEIDECTKFVNMFHSETPEENKELIISALREKDSEKRVIFATSALGMGIDVVDCNSIVLYGPPRTVVDLVQLVGRVGRDGGQSIALVLHNSHNIRSVDKDMKKLISCKTCRRTELMGNFLSETDLLELCNMTGLHTCCDLCEDSCCCGQCKVLDLEKLFSNQWINDSDSDSDTIDYEDVTDQPDEHDIDNLDDEFYLSEIFDSFETTDVE</sequence>
<dbReference type="GO" id="GO:0005694">
    <property type="term" value="C:chromosome"/>
    <property type="evidence" value="ECO:0007669"/>
    <property type="project" value="TreeGrafter"/>
</dbReference>
<name>A0A8B8C111_CRAVI</name>
<dbReference type="SMART" id="SM00487">
    <property type="entry name" value="DEXDc"/>
    <property type="match status" value="1"/>
</dbReference>
<evidence type="ECO:0000313" key="13">
    <source>
        <dbReference type="RefSeq" id="XP_022309342.1"/>
    </source>
</evidence>
<dbReference type="AlphaFoldDB" id="A0A8B8C111"/>
<evidence type="ECO:0000256" key="1">
    <source>
        <dbReference type="ARBA" id="ARBA00005446"/>
    </source>
</evidence>